<sequence>MNNMPLEILYKNLISRLWEELLFYIPDNEITNEFLENHKEIEFEKFRDKIIIIDYYKGPTLYELGRNNNQIILKSNTLKKSIRQLLNAKANSNEQEFNYILELYYEQVECIYFITNWLNVNITQVLPQEESILGLFKLQYNFHKSHFETILKQFYPDMQSLPKGNFNIGKSLESSLPQITKLFNTENKQKIIPEASNLQEDRQENLPTSINKKERKRNIKKPPIISDTEAETILLKRIFNIDLETHK</sequence>
<dbReference type="STRING" id="1836467.BTR34_05055"/>
<protein>
    <submittedName>
        <fullName evidence="2">Uncharacterized protein</fullName>
    </submittedName>
</protein>
<gene>
    <name evidence="2" type="ORF">A9200_18060</name>
</gene>
<evidence type="ECO:0000256" key="1">
    <source>
        <dbReference type="SAM" id="MobiDB-lite"/>
    </source>
</evidence>
<accession>A0A1B7Z687</accession>
<keyword evidence="3" id="KW-1185">Reference proteome</keyword>
<name>A0A1B7Z687_9FLAO</name>
<dbReference type="AlphaFoldDB" id="A0A1B7Z687"/>
<dbReference type="KEGG" id="mart:BTR34_05055"/>
<organism evidence="2 3">
    <name type="scientific">Maribacter hydrothermalis</name>
    <dbReference type="NCBI Taxonomy" id="1836467"/>
    <lineage>
        <taxon>Bacteria</taxon>
        <taxon>Pseudomonadati</taxon>
        <taxon>Bacteroidota</taxon>
        <taxon>Flavobacteriia</taxon>
        <taxon>Flavobacteriales</taxon>
        <taxon>Flavobacteriaceae</taxon>
        <taxon>Maribacter</taxon>
    </lineage>
</organism>
<evidence type="ECO:0000313" key="3">
    <source>
        <dbReference type="Proteomes" id="UP000092164"/>
    </source>
</evidence>
<evidence type="ECO:0000313" key="2">
    <source>
        <dbReference type="EMBL" id="OBR38186.1"/>
    </source>
</evidence>
<dbReference type="Proteomes" id="UP000092164">
    <property type="component" value="Unassembled WGS sequence"/>
</dbReference>
<feature type="region of interest" description="Disordered" evidence="1">
    <location>
        <begin position="195"/>
        <end position="219"/>
    </location>
</feature>
<reference evidence="3" key="1">
    <citation type="submission" date="2016-06" db="EMBL/GenBank/DDBJ databases">
        <authorList>
            <person name="Zhan P."/>
        </authorList>
    </citation>
    <scope>NUCLEOTIDE SEQUENCE [LARGE SCALE GENOMIC DNA]</scope>
    <source>
        <strain evidence="3">T28</strain>
    </source>
</reference>
<proteinExistence type="predicted"/>
<comment type="caution">
    <text evidence="2">The sequence shown here is derived from an EMBL/GenBank/DDBJ whole genome shotgun (WGS) entry which is preliminary data.</text>
</comment>
<dbReference type="OrthoDB" id="1426469at2"/>
<dbReference type="RefSeq" id="WP_068485129.1">
    <property type="nucleotide sequence ID" value="NZ_CP018760.1"/>
</dbReference>
<dbReference type="EMBL" id="LZFP01000017">
    <property type="protein sequence ID" value="OBR38186.1"/>
    <property type="molecule type" value="Genomic_DNA"/>
</dbReference>